<dbReference type="SUPFAM" id="SSF53041">
    <property type="entry name" value="Resolvase-like"/>
    <property type="match status" value="1"/>
</dbReference>
<evidence type="ECO:0000259" key="1">
    <source>
        <dbReference type="PROSITE" id="PS51736"/>
    </source>
</evidence>
<dbReference type="Gene3D" id="3.40.50.1390">
    <property type="entry name" value="Resolvase, N-terminal catalytic domain"/>
    <property type="match status" value="1"/>
</dbReference>
<dbReference type="Pfam" id="PF02796">
    <property type="entry name" value="HTH_7"/>
    <property type="match status" value="1"/>
</dbReference>
<dbReference type="InterPro" id="IPR036162">
    <property type="entry name" value="Resolvase-like_N_sf"/>
</dbReference>
<dbReference type="Gene3D" id="1.10.10.60">
    <property type="entry name" value="Homeodomain-like"/>
    <property type="match status" value="1"/>
</dbReference>
<dbReference type="GO" id="GO:0003677">
    <property type="term" value="F:DNA binding"/>
    <property type="evidence" value="ECO:0007669"/>
    <property type="project" value="InterPro"/>
</dbReference>
<reference evidence="2 3" key="1">
    <citation type="submission" date="2019-10" db="EMBL/GenBank/DDBJ databases">
        <title>Alkalibaculum tamaniensis sp.nov., a new alkaliphilic acetogen, isolated on methoxylated aromatics from a mud volcano.</title>
        <authorList>
            <person name="Khomyakova M.A."/>
            <person name="Merkel A.Y."/>
            <person name="Bonch-Osmolovskaya E.A."/>
            <person name="Slobodkin A.I."/>
        </authorList>
    </citation>
    <scope>NUCLEOTIDE SEQUENCE [LARGE SCALE GENOMIC DNA]</scope>
    <source>
        <strain evidence="2 3">M08DMB</strain>
    </source>
</reference>
<dbReference type="EMBL" id="WHNX01000013">
    <property type="protein sequence ID" value="MPW26080.1"/>
    <property type="molecule type" value="Genomic_DNA"/>
</dbReference>
<evidence type="ECO:0000313" key="3">
    <source>
        <dbReference type="Proteomes" id="UP000440004"/>
    </source>
</evidence>
<proteinExistence type="predicted"/>
<gene>
    <name evidence="2" type="ORF">GC105_09780</name>
</gene>
<dbReference type="SMART" id="SM00857">
    <property type="entry name" value="Resolvase"/>
    <property type="match status" value="1"/>
</dbReference>
<dbReference type="PROSITE" id="PS51736">
    <property type="entry name" value="RECOMBINASES_3"/>
    <property type="match status" value="1"/>
</dbReference>
<dbReference type="CDD" id="cd03768">
    <property type="entry name" value="SR_ResInv"/>
    <property type="match status" value="1"/>
</dbReference>
<dbReference type="GO" id="GO:0000150">
    <property type="term" value="F:DNA strand exchange activity"/>
    <property type="evidence" value="ECO:0007669"/>
    <property type="project" value="InterPro"/>
</dbReference>
<dbReference type="InterPro" id="IPR006120">
    <property type="entry name" value="Resolvase_HTH_dom"/>
</dbReference>
<organism evidence="2 3">
    <name type="scientific">Alkalibaculum sporogenes</name>
    <dbReference type="NCBI Taxonomy" id="2655001"/>
    <lineage>
        <taxon>Bacteria</taxon>
        <taxon>Bacillati</taxon>
        <taxon>Bacillota</taxon>
        <taxon>Clostridia</taxon>
        <taxon>Eubacteriales</taxon>
        <taxon>Eubacteriaceae</taxon>
        <taxon>Alkalibaculum</taxon>
    </lineage>
</organism>
<protein>
    <submittedName>
        <fullName evidence="2">Helix-turn-helix domain-containing protein</fullName>
    </submittedName>
</protein>
<dbReference type="Proteomes" id="UP000440004">
    <property type="component" value="Unassembled WGS sequence"/>
</dbReference>
<dbReference type="RefSeq" id="WP_152804228.1">
    <property type="nucleotide sequence ID" value="NZ_WHNX01000013.1"/>
</dbReference>
<evidence type="ECO:0000313" key="2">
    <source>
        <dbReference type="EMBL" id="MPW26080.1"/>
    </source>
</evidence>
<feature type="domain" description="Resolvase/invertase-type recombinase catalytic" evidence="1">
    <location>
        <begin position="1"/>
        <end position="133"/>
    </location>
</feature>
<accession>A0A6A7K9F9</accession>
<comment type="caution">
    <text evidence="2">The sequence shown here is derived from an EMBL/GenBank/DDBJ whole genome shotgun (WGS) entry which is preliminary data.</text>
</comment>
<dbReference type="Pfam" id="PF00239">
    <property type="entry name" value="Resolvase"/>
    <property type="match status" value="1"/>
</dbReference>
<name>A0A6A7K9F9_9FIRM</name>
<dbReference type="InterPro" id="IPR006119">
    <property type="entry name" value="Resolv_N"/>
</dbReference>
<keyword evidence="3" id="KW-1185">Reference proteome</keyword>
<dbReference type="AlphaFoldDB" id="A0A6A7K9F9"/>
<sequence length="187" mass="21695">MLIGYMRPHQDDLNCEKQKYKLSQLNCEKFIIEDHSSCKKRIQLTNMISNISANDKIIVIKLFIIADSSRHLVDLLQQIKIKGAYLISLKENIDTSIHLTYDFCDILNYLVEFQSDVISEKTKKGLTDAKNKGITTGRPRKDDKNIRRAIDMYQSKKFTLSQIKVETGISKSTLYRYLENESVFDGY</sequence>